<evidence type="ECO:0000313" key="4">
    <source>
        <dbReference type="EMBL" id="KAL3407460.1"/>
    </source>
</evidence>
<feature type="repeat" description="ANK" evidence="3">
    <location>
        <begin position="331"/>
        <end position="358"/>
    </location>
</feature>
<evidence type="ECO:0000256" key="1">
    <source>
        <dbReference type="ARBA" id="ARBA00022737"/>
    </source>
</evidence>
<reference evidence="4 5" key="1">
    <citation type="journal article" date="2024" name="bioRxiv">
        <title>A reference genome for Trichogramma kaykai: A tiny desert-dwelling parasitoid wasp with competing sex-ratio distorters.</title>
        <authorList>
            <person name="Culotta J."/>
            <person name="Lindsey A.R."/>
        </authorList>
    </citation>
    <scope>NUCLEOTIDE SEQUENCE [LARGE SCALE GENOMIC DNA]</scope>
    <source>
        <strain evidence="4 5">KSX58</strain>
    </source>
</reference>
<gene>
    <name evidence="4" type="ORF">TKK_000441</name>
</gene>
<protein>
    <submittedName>
        <fullName evidence="4">Uncharacterized protein</fullName>
    </submittedName>
</protein>
<dbReference type="PROSITE" id="PS50297">
    <property type="entry name" value="ANK_REP_REGION"/>
    <property type="match status" value="2"/>
</dbReference>
<sequence>MDQFYNEELARLRSLRENIDLENANERRNLLDRLYPLVRDWVGRFPNLRDVFESEEIESLLSASIDHHYGNADEDNYRVVRLVSFVARSGYRDEPRLDPHGNPITFRGTPLHRLASRQTSSRDSWAVVAYWLFKIYDGFDLNYIDESGLTHFHVACEYGLDDVVRKFLELGLNPNCLVPETGDSPLHLAVTRGHMVVARSLLRHGAVPNWTNDAGSTPLDLICRKANEDEAALFLQIFHDNSVAYRATINARNRQGDTQLLVALSSRRRVLAEALLRNGADPNAAGSGGRRALHAICEQGDHHDGLSAQFLRIILDARNTRRAQVDARDEQGRSALQLAVQNLMQDCVDLLLDNGADVQDFVFPVLAELEPSYNIINEYYELTLVARVLRVIDRLRERGYERLGRDGVLRALAEFYRRRELFETQRDREINWLGAPDVRLTPSLTLYDLVELGPREAARRISYSDYIDIVTQNRFFGLPGRFQNALHRHLCEKLARGFFREWALDCFLVLTRYELPHVCCRKVIEMLTNRDLSSICLAYLLLPEDRQPREREIDVYDHSSSFVHLLPSFFFFCCRCSFIIPSILIEQRLARR</sequence>
<feature type="repeat" description="ANK" evidence="3">
    <location>
        <begin position="255"/>
        <end position="287"/>
    </location>
</feature>
<dbReference type="SMART" id="SM00248">
    <property type="entry name" value="ANK"/>
    <property type="match status" value="5"/>
</dbReference>
<dbReference type="InterPro" id="IPR002110">
    <property type="entry name" value="Ankyrin_rpt"/>
</dbReference>
<dbReference type="PRINTS" id="PR01415">
    <property type="entry name" value="ANKYRIN"/>
</dbReference>
<dbReference type="PANTHER" id="PTHR24198">
    <property type="entry name" value="ANKYRIN REPEAT AND PROTEIN KINASE DOMAIN-CONTAINING PROTEIN"/>
    <property type="match status" value="1"/>
</dbReference>
<dbReference type="Proteomes" id="UP001627154">
    <property type="component" value="Unassembled WGS sequence"/>
</dbReference>
<accession>A0ABD2XPY4</accession>
<feature type="repeat" description="ANK" evidence="3">
    <location>
        <begin position="181"/>
        <end position="213"/>
    </location>
</feature>
<dbReference type="AlphaFoldDB" id="A0ABD2XPY4"/>
<dbReference type="PROSITE" id="PS50088">
    <property type="entry name" value="ANK_REPEAT"/>
    <property type="match status" value="3"/>
</dbReference>
<keyword evidence="5" id="KW-1185">Reference proteome</keyword>
<organism evidence="4 5">
    <name type="scientific">Trichogramma kaykai</name>
    <dbReference type="NCBI Taxonomy" id="54128"/>
    <lineage>
        <taxon>Eukaryota</taxon>
        <taxon>Metazoa</taxon>
        <taxon>Ecdysozoa</taxon>
        <taxon>Arthropoda</taxon>
        <taxon>Hexapoda</taxon>
        <taxon>Insecta</taxon>
        <taxon>Pterygota</taxon>
        <taxon>Neoptera</taxon>
        <taxon>Endopterygota</taxon>
        <taxon>Hymenoptera</taxon>
        <taxon>Apocrita</taxon>
        <taxon>Proctotrupomorpha</taxon>
        <taxon>Chalcidoidea</taxon>
        <taxon>Trichogrammatidae</taxon>
        <taxon>Trichogramma</taxon>
    </lineage>
</organism>
<dbReference type="Gene3D" id="1.25.40.20">
    <property type="entry name" value="Ankyrin repeat-containing domain"/>
    <property type="match status" value="2"/>
</dbReference>
<dbReference type="InterPro" id="IPR036770">
    <property type="entry name" value="Ankyrin_rpt-contain_sf"/>
</dbReference>
<evidence type="ECO:0000256" key="2">
    <source>
        <dbReference type="ARBA" id="ARBA00023043"/>
    </source>
</evidence>
<comment type="caution">
    <text evidence="4">The sequence shown here is derived from an EMBL/GenBank/DDBJ whole genome shotgun (WGS) entry which is preliminary data.</text>
</comment>
<dbReference type="EMBL" id="JBJJXI010000007">
    <property type="protein sequence ID" value="KAL3407460.1"/>
    <property type="molecule type" value="Genomic_DNA"/>
</dbReference>
<dbReference type="Pfam" id="PF12796">
    <property type="entry name" value="Ank_2"/>
    <property type="match status" value="2"/>
</dbReference>
<evidence type="ECO:0000313" key="5">
    <source>
        <dbReference type="Proteomes" id="UP001627154"/>
    </source>
</evidence>
<dbReference type="PANTHER" id="PTHR24198:SF165">
    <property type="entry name" value="ANKYRIN REPEAT-CONTAINING PROTEIN-RELATED"/>
    <property type="match status" value="1"/>
</dbReference>
<proteinExistence type="predicted"/>
<keyword evidence="1" id="KW-0677">Repeat</keyword>
<dbReference type="SUPFAM" id="SSF48403">
    <property type="entry name" value="Ankyrin repeat"/>
    <property type="match status" value="1"/>
</dbReference>
<keyword evidence="2 3" id="KW-0040">ANK repeat</keyword>
<name>A0ABD2XPY4_9HYME</name>
<evidence type="ECO:0000256" key="3">
    <source>
        <dbReference type="PROSITE-ProRule" id="PRU00023"/>
    </source>
</evidence>